<proteinExistence type="predicted"/>
<protein>
    <submittedName>
        <fullName evidence="1">Uncharacterized protein</fullName>
    </submittedName>
</protein>
<accession>A0A9N8L0X8</accession>
<dbReference type="Proteomes" id="UP001154114">
    <property type="component" value="Chromosome 11"/>
</dbReference>
<reference evidence="1" key="1">
    <citation type="submission" date="2021-12" db="EMBL/GenBank/DDBJ databases">
        <authorList>
            <person name="King R."/>
        </authorList>
    </citation>
    <scope>NUCLEOTIDE SEQUENCE</scope>
</reference>
<organism evidence="1 2">
    <name type="scientific">Chrysodeixis includens</name>
    <name type="common">Soybean looper</name>
    <name type="synonym">Pseudoplusia includens</name>
    <dbReference type="NCBI Taxonomy" id="689277"/>
    <lineage>
        <taxon>Eukaryota</taxon>
        <taxon>Metazoa</taxon>
        <taxon>Ecdysozoa</taxon>
        <taxon>Arthropoda</taxon>
        <taxon>Hexapoda</taxon>
        <taxon>Insecta</taxon>
        <taxon>Pterygota</taxon>
        <taxon>Neoptera</taxon>
        <taxon>Endopterygota</taxon>
        <taxon>Lepidoptera</taxon>
        <taxon>Glossata</taxon>
        <taxon>Ditrysia</taxon>
        <taxon>Noctuoidea</taxon>
        <taxon>Noctuidae</taxon>
        <taxon>Plusiinae</taxon>
        <taxon>Chrysodeixis</taxon>
    </lineage>
</organism>
<evidence type="ECO:0000313" key="2">
    <source>
        <dbReference type="Proteomes" id="UP001154114"/>
    </source>
</evidence>
<name>A0A9N8L0X8_CHRIL</name>
<dbReference type="AlphaFoldDB" id="A0A9N8L0X8"/>
<evidence type="ECO:0000313" key="1">
    <source>
        <dbReference type="EMBL" id="CAD0200116.1"/>
    </source>
</evidence>
<sequence length="103" mass="11932">MLPYNYSAVPTFEFGLYCAELQQYRNRIEPQHYLGIAGESRPGYVELPLPPPPARSRVAGRGEISVQFKDLISQRERRQMCAIVRVKDQRKWLRTRRPAATLA</sequence>
<gene>
    <name evidence="1" type="ORF">CINC_LOCUS1804</name>
</gene>
<keyword evidence="2" id="KW-1185">Reference proteome</keyword>
<dbReference type="EMBL" id="LR824014">
    <property type="protein sequence ID" value="CAD0200116.1"/>
    <property type="molecule type" value="Genomic_DNA"/>
</dbReference>